<dbReference type="EMBL" id="BKCJ011240500">
    <property type="protein sequence ID" value="GFD08740.1"/>
    <property type="molecule type" value="Genomic_DNA"/>
</dbReference>
<accession>A0A699TFY1</accession>
<feature type="non-terminal residue" evidence="2">
    <location>
        <position position="1"/>
    </location>
</feature>
<comment type="caution">
    <text evidence="2">The sequence shown here is derived from an EMBL/GenBank/DDBJ whole genome shotgun (WGS) entry which is preliminary data.</text>
</comment>
<sequence>PKSARGRAGASASQPRATRVALPTSRAAAWPPSSVTLSGCFISRPAAGCRQQAVAAGAAPARAGVPARPRRKGAVVATRDVAAHVFAR</sequence>
<feature type="region of interest" description="Disordered" evidence="1">
    <location>
        <begin position="1"/>
        <end position="25"/>
    </location>
</feature>
<reference evidence="2" key="1">
    <citation type="journal article" date="2019" name="Sci. Rep.">
        <title>Draft genome of Tanacetum cinerariifolium, the natural source of mosquito coil.</title>
        <authorList>
            <person name="Yamashiro T."/>
            <person name="Shiraishi A."/>
            <person name="Satake H."/>
            <person name="Nakayama K."/>
        </authorList>
    </citation>
    <scope>NUCLEOTIDE SEQUENCE</scope>
</reference>
<protein>
    <submittedName>
        <fullName evidence="2">Uncharacterized protein</fullName>
    </submittedName>
</protein>
<evidence type="ECO:0000313" key="2">
    <source>
        <dbReference type="EMBL" id="GFD08740.1"/>
    </source>
</evidence>
<dbReference type="AlphaFoldDB" id="A0A699TFY1"/>
<gene>
    <name evidence="2" type="ORF">Tci_880709</name>
</gene>
<name>A0A699TFY1_TANCI</name>
<proteinExistence type="predicted"/>
<evidence type="ECO:0000256" key="1">
    <source>
        <dbReference type="SAM" id="MobiDB-lite"/>
    </source>
</evidence>
<organism evidence="2">
    <name type="scientific">Tanacetum cinerariifolium</name>
    <name type="common">Dalmatian daisy</name>
    <name type="synonym">Chrysanthemum cinerariifolium</name>
    <dbReference type="NCBI Taxonomy" id="118510"/>
    <lineage>
        <taxon>Eukaryota</taxon>
        <taxon>Viridiplantae</taxon>
        <taxon>Streptophyta</taxon>
        <taxon>Embryophyta</taxon>
        <taxon>Tracheophyta</taxon>
        <taxon>Spermatophyta</taxon>
        <taxon>Magnoliopsida</taxon>
        <taxon>eudicotyledons</taxon>
        <taxon>Gunneridae</taxon>
        <taxon>Pentapetalae</taxon>
        <taxon>asterids</taxon>
        <taxon>campanulids</taxon>
        <taxon>Asterales</taxon>
        <taxon>Asteraceae</taxon>
        <taxon>Asteroideae</taxon>
        <taxon>Anthemideae</taxon>
        <taxon>Anthemidinae</taxon>
        <taxon>Tanacetum</taxon>
    </lineage>
</organism>